<name>A0A090LL74_STRRB</name>
<dbReference type="WBParaSite" id="SRAE_2000519700.1">
    <property type="protein sequence ID" value="SRAE_2000519700.1"/>
    <property type="gene ID" value="WBGene00265454"/>
</dbReference>
<reference evidence="3" key="2">
    <citation type="submission" date="2020-12" db="UniProtKB">
        <authorList>
            <consortium name="WormBaseParasite"/>
        </authorList>
    </citation>
    <scope>IDENTIFICATION</scope>
</reference>
<evidence type="ECO:0000313" key="1">
    <source>
        <dbReference type="EMBL" id="CEF70569.1"/>
    </source>
</evidence>
<reference evidence="1 2" key="1">
    <citation type="submission" date="2014-09" db="EMBL/GenBank/DDBJ databases">
        <authorList>
            <person name="Martin A.A."/>
        </authorList>
    </citation>
    <scope>NUCLEOTIDE SEQUENCE</scope>
    <source>
        <strain evidence="2">ED321</strain>
        <strain evidence="1">ED321 Heterogonic</strain>
    </source>
</reference>
<evidence type="ECO:0000313" key="3">
    <source>
        <dbReference type="WBParaSite" id="SRAE_2000519700.1"/>
    </source>
</evidence>
<dbReference type="GeneID" id="36382947"/>
<sequence length="152" mass="17835">MPLTHKSSPYMKRYRLPSLKITSSNVRRSQYYDDLSSPEEEESEKILSQILKSKKEFDNLKTSLIKKDISNNVIDNSSISLVNKKEEEKIVKNFDNKCNNNSNNNNNNKEPLKIEIEKDGDNKKIGEIQKVIQNEIVNLERRFKELELLMKF</sequence>
<dbReference type="CTD" id="36382947"/>
<dbReference type="RefSeq" id="XP_024509766.1">
    <property type="nucleotide sequence ID" value="XM_024644180.1"/>
</dbReference>
<accession>A0A090LL74</accession>
<organism evidence="1">
    <name type="scientific">Strongyloides ratti</name>
    <name type="common">Parasitic roundworm</name>
    <dbReference type="NCBI Taxonomy" id="34506"/>
    <lineage>
        <taxon>Eukaryota</taxon>
        <taxon>Metazoa</taxon>
        <taxon>Ecdysozoa</taxon>
        <taxon>Nematoda</taxon>
        <taxon>Chromadorea</taxon>
        <taxon>Rhabditida</taxon>
        <taxon>Tylenchina</taxon>
        <taxon>Panagrolaimomorpha</taxon>
        <taxon>Strongyloidoidea</taxon>
        <taxon>Strongyloididae</taxon>
        <taxon>Strongyloides</taxon>
    </lineage>
</organism>
<evidence type="ECO:0000313" key="4">
    <source>
        <dbReference type="WormBase" id="SRAE_2000519700"/>
    </source>
</evidence>
<proteinExistence type="predicted"/>
<dbReference type="Proteomes" id="UP000035682">
    <property type="component" value="Unplaced"/>
</dbReference>
<dbReference type="WormBase" id="SRAE_2000519700">
    <property type="protein sequence ID" value="SRP10358"/>
    <property type="gene ID" value="WBGene00265454"/>
</dbReference>
<protein>
    <submittedName>
        <fullName evidence="1 3">Uncharacterized protein</fullName>
    </submittedName>
</protein>
<dbReference type="EMBL" id="LN609529">
    <property type="protein sequence ID" value="CEF70569.1"/>
    <property type="molecule type" value="Genomic_DNA"/>
</dbReference>
<keyword evidence="2" id="KW-1185">Reference proteome</keyword>
<gene>
    <name evidence="1 3 4" type="ORF">SRAE_2000519700</name>
</gene>
<dbReference type="AlphaFoldDB" id="A0A090LL74"/>
<evidence type="ECO:0000313" key="2">
    <source>
        <dbReference type="Proteomes" id="UP000035682"/>
    </source>
</evidence>